<evidence type="ECO:0000313" key="1">
    <source>
        <dbReference type="EMBL" id="KAF0870476.1"/>
    </source>
</evidence>
<proteinExistence type="predicted"/>
<protein>
    <submittedName>
        <fullName evidence="1">LORF2 protein</fullName>
    </submittedName>
</protein>
<dbReference type="EMBL" id="VOAJ01024677">
    <property type="protein sequence ID" value="KAF0870476.1"/>
    <property type="molecule type" value="Genomic_DNA"/>
</dbReference>
<dbReference type="Proteomes" id="UP000475037">
    <property type="component" value="Unassembled WGS sequence"/>
</dbReference>
<keyword evidence="2" id="KW-1185">Reference proteome</keyword>
<accession>A0A6G1A3X0</accession>
<reference evidence="1 2" key="1">
    <citation type="submission" date="2019-11" db="EMBL/GenBank/DDBJ databases">
        <authorList>
            <person name="Yang C."/>
            <person name="Li F."/>
        </authorList>
    </citation>
    <scope>NUCLEOTIDE SEQUENCE [LARGE SCALE GENOMIC DNA]</scope>
    <source>
        <strain evidence="1">KB4526</strain>
        <tissue evidence="1">Muscle</tissue>
    </source>
</reference>
<feature type="non-terminal residue" evidence="1">
    <location>
        <position position="1"/>
    </location>
</feature>
<name>A0A6G1A3X0_CROCR</name>
<sequence>SMSVNWGRIKTTLRYHLTLVRVAKMSKSEDSGCWRGCGETGTLLHCWWECKLVQPLWKTVWRFLKELTLELHYDPAIALLGIYPRDTGVLVHRGTWTPMFIAALSTIAKTWNEPKCPSIDEWIKKMLFIYTMEYYMAMRKNEIWPCVATWMELEGVLLSEISQEEKDRYHMFARIGGL</sequence>
<dbReference type="AlphaFoldDB" id="A0A6G1A3X0"/>
<feature type="non-terminal residue" evidence="1">
    <location>
        <position position="178"/>
    </location>
</feature>
<organism evidence="1 2">
    <name type="scientific">Crocuta crocuta</name>
    <name type="common">Spotted hyena</name>
    <dbReference type="NCBI Taxonomy" id="9678"/>
    <lineage>
        <taxon>Eukaryota</taxon>
        <taxon>Metazoa</taxon>
        <taxon>Chordata</taxon>
        <taxon>Craniata</taxon>
        <taxon>Vertebrata</taxon>
        <taxon>Euteleostomi</taxon>
        <taxon>Mammalia</taxon>
        <taxon>Eutheria</taxon>
        <taxon>Laurasiatheria</taxon>
        <taxon>Carnivora</taxon>
        <taxon>Feliformia</taxon>
        <taxon>Hyaenidae</taxon>
        <taxon>Crocuta</taxon>
    </lineage>
</organism>
<gene>
    <name evidence="1" type="ORF">FOF47_R07815</name>
</gene>
<comment type="caution">
    <text evidence="1">The sequence shown here is derived from an EMBL/GenBank/DDBJ whole genome shotgun (WGS) entry which is preliminary data.</text>
</comment>
<evidence type="ECO:0000313" key="2">
    <source>
        <dbReference type="Proteomes" id="UP000475037"/>
    </source>
</evidence>